<accession>A0A9P4K0T9</accession>
<evidence type="ECO:0000313" key="3">
    <source>
        <dbReference type="Proteomes" id="UP000800093"/>
    </source>
</evidence>
<dbReference type="AlphaFoldDB" id="A0A9P4K0T9"/>
<gene>
    <name evidence="2" type="ORF">CC78DRAFT_536371</name>
</gene>
<protein>
    <submittedName>
        <fullName evidence="2">Uncharacterized protein</fullName>
    </submittedName>
</protein>
<feature type="region of interest" description="Disordered" evidence="1">
    <location>
        <begin position="1"/>
        <end position="42"/>
    </location>
</feature>
<comment type="caution">
    <text evidence="2">The sequence shown here is derived from an EMBL/GenBank/DDBJ whole genome shotgun (WGS) entry which is preliminary data.</text>
</comment>
<name>A0A9P4K0T9_9PLEO</name>
<sequence length="51" mass="5744">MAQRRGWGAQPYTHRYAAPKPVPQIPKQSTQKLPLRNASRPFPPVAAQFAM</sequence>
<dbReference type="Proteomes" id="UP000800093">
    <property type="component" value="Unassembled WGS sequence"/>
</dbReference>
<reference evidence="3" key="1">
    <citation type="journal article" date="2020" name="Stud. Mycol.">
        <title>101 Dothideomycetes genomes: A test case for predicting lifestyles and emergence of pathogens.</title>
        <authorList>
            <person name="Haridas S."/>
            <person name="Albert R."/>
            <person name="Binder M."/>
            <person name="Bloem J."/>
            <person name="LaButti K."/>
            <person name="Salamov A."/>
            <person name="Andreopoulos B."/>
            <person name="Baker S."/>
            <person name="Barry K."/>
            <person name="Bills G."/>
            <person name="Bluhm B."/>
            <person name="Cannon C."/>
            <person name="Castanera R."/>
            <person name="Culley D."/>
            <person name="Daum C."/>
            <person name="Ezra D."/>
            <person name="Gonzalez J."/>
            <person name="Henrissat B."/>
            <person name="Kuo A."/>
            <person name="Liang C."/>
            <person name="Lipzen A."/>
            <person name="Lutzoni F."/>
            <person name="Magnuson J."/>
            <person name="Mondo S."/>
            <person name="Nolan M."/>
            <person name="Ohm R."/>
            <person name="Pangilinan J."/>
            <person name="Park H.-J."/>
            <person name="Ramirez L."/>
            <person name="Alfaro M."/>
            <person name="Sun H."/>
            <person name="Tritt A."/>
            <person name="Yoshinaga Y."/>
            <person name="Zwiers L.-H."/>
            <person name="Turgeon B."/>
            <person name="Goodwin S."/>
            <person name="Spatafora J."/>
            <person name="Crous P."/>
            <person name="Grigoriev I."/>
        </authorList>
    </citation>
    <scope>NUCLEOTIDE SEQUENCE [LARGE SCALE GENOMIC DNA]</scope>
    <source>
        <strain evidence="3">CBS 304.66</strain>
    </source>
</reference>
<dbReference type="EMBL" id="ML986680">
    <property type="protein sequence ID" value="KAF2260497.1"/>
    <property type="molecule type" value="Genomic_DNA"/>
</dbReference>
<evidence type="ECO:0000256" key="1">
    <source>
        <dbReference type="SAM" id="MobiDB-lite"/>
    </source>
</evidence>
<evidence type="ECO:0000313" key="2">
    <source>
        <dbReference type="EMBL" id="KAF2260497.1"/>
    </source>
</evidence>
<keyword evidence="3" id="KW-1185">Reference proteome</keyword>
<organism evidence="2 3">
    <name type="scientific">Lojkania enalia</name>
    <dbReference type="NCBI Taxonomy" id="147567"/>
    <lineage>
        <taxon>Eukaryota</taxon>
        <taxon>Fungi</taxon>
        <taxon>Dikarya</taxon>
        <taxon>Ascomycota</taxon>
        <taxon>Pezizomycotina</taxon>
        <taxon>Dothideomycetes</taxon>
        <taxon>Pleosporomycetidae</taxon>
        <taxon>Pleosporales</taxon>
        <taxon>Pleosporales incertae sedis</taxon>
        <taxon>Lojkania</taxon>
    </lineage>
</organism>
<proteinExistence type="predicted"/>